<reference evidence="1 2" key="1">
    <citation type="journal article" date="2012" name="Genome Biol.">
        <title>Genome and low-iron response of an oceanic diatom adapted to chronic iron limitation.</title>
        <authorList>
            <person name="Lommer M."/>
            <person name="Specht M."/>
            <person name="Roy A.S."/>
            <person name="Kraemer L."/>
            <person name="Andreson R."/>
            <person name="Gutowska M.A."/>
            <person name="Wolf J."/>
            <person name="Bergner S.V."/>
            <person name="Schilhabel M.B."/>
            <person name="Klostermeier U.C."/>
            <person name="Beiko R.G."/>
            <person name="Rosenstiel P."/>
            <person name="Hippler M."/>
            <person name="Laroche J."/>
        </authorList>
    </citation>
    <scope>NUCLEOTIDE SEQUENCE [LARGE SCALE GENOMIC DNA]</scope>
    <source>
        <strain evidence="1 2">CCMP1005</strain>
    </source>
</reference>
<dbReference type="eggNOG" id="ENOG502S407">
    <property type="taxonomic scope" value="Eukaryota"/>
</dbReference>
<sequence>MNTCDSCKQTLPQNLFPKKKFAQAGAPICRQCKRNRTAERCKQPTKEQLKQGRHSASGARMRPNNHGYVTYIDHLFSLECFPDIVALRAFGSAKDVSESFAAIQAACVHGLIGGKDTAKNKVKCLCIGDGSTPRTAVLACFLKKWECVSIDPALKEEWAGVNPMGVRGLTGYSGTLEEYLSTENKDGVSGCDVLVLLCVHSHARLTGDASVPSIMARFGNARTTLVSLPCCPRFRSQKDVGRKPDVCYEDECVFSACRRVEVWNFVFMCTLAIPC</sequence>
<dbReference type="AlphaFoldDB" id="K0RM14"/>
<accession>K0RM14</accession>
<evidence type="ECO:0008006" key="3">
    <source>
        <dbReference type="Google" id="ProtNLM"/>
    </source>
</evidence>
<dbReference type="Proteomes" id="UP000266841">
    <property type="component" value="Unassembled WGS sequence"/>
</dbReference>
<keyword evidence="2" id="KW-1185">Reference proteome</keyword>
<name>K0RM14_THAOC</name>
<comment type="caution">
    <text evidence="1">The sequence shown here is derived from an EMBL/GenBank/DDBJ whole genome shotgun (WGS) entry which is preliminary data.</text>
</comment>
<evidence type="ECO:0000313" key="1">
    <source>
        <dbReference type="EMBL" id="EJK54723.1"/>
    </source>
</evidence>
<organism evidence="1 2">
    <name type="scientific">Thalassiosira oceanica</name>
    <name type="common">Marine diatom</name>
    <dbReference type="NCBI Taxonomy" id="159749"/>
    <lineage>
        <taxon>Eukaryota</taxon>
        <taxon>Sar</taxon>
        <taxon>Stramenopiles</taxon>
        <taxon>Ochrophyta</taxon>
        <taxon>Bacillariophyta</taxon>
        <taxon>Coscinodiscophyceae</taxon>
        <taxon>Thalassiosirophycidae</taxon>
        <taxon>Thalassiosirales</taxon>
        <taxon>Thalassiosiraceae</taxon>
        <taxon>Thalassiosira</taxon>
    </lineage>
</organism>
<proteinExistence type="predicted"/>
<protein>
    <recommendedName>
        <fullName evidence="3">Methyltransferase domain-containing protein</fullName>
    </recommendedName>
</protein>
<evidence type="ECO:0000313" key="2">
    <source>
        <dbReference type="Proteomes" id="UP000266841"/>
    </source>
</evidence>
<dbReference type="OrthoDB" id="9992337at2759"/>
<gene>
    <name evidence="1" type="ORF">THAOC_25627</name>
</gene>
<dbReference type="EMBL" id="AGNL01035385">
    <property type="protein sequence ID" value="EJK54723.1"/>
    <property type="molecule type" value="Genomic_DNA"/>
</dbReference>